<gene>
    <name evidence="1" type="primary">Wdr60</name>
    <name evidence="1" type="ORF">GWK47_011442</name>
</gene>
<dbReference type="InterPro" id="IPR015943">
    <property type="entry name" value="WD40/YVTN_repeat-like_dom_sf"/>
</dbReference>
<dbReference type="PANTHER" id="PTHR16022">
    <property type="entry name" value="WD REPEAT DOMAIN 60"/>
    <property type="match status" value="1"/>
</dbReference>
<name>A0A8J4Y2U1_CHIOP</name>
<dbReference type="InterPro" id="IPR042505">
    <property type="entry name" value="DYNC2I1"/>
</dbReference>
<sequence length="126" mass="13437">MGISEGGLVCLWSVQEPSRPQQLLCCRASPVAATFSPSKPSLVLAGLEDGSLAAWDLREHLKLHSLKVELDNVNWRVRVPSFITACGEDGDGEGSQIVAIQSVTTPEDLLADTQGSFQVCLIICSA</sequence>
<accession>A0A8J4Y2U1</accession>
<dbReference type="GO" id="GO:0005929">
    <property type="term" value="C:cilium"/>
    <property type="evidence" value="ECO:0007669"/>
    <property type="project" value="GOC"/>
</dbReference>
<dbReference type="GO" id="GO:0045503">
    <property type="term" value="F:dynein light chain binding"/>
    <property type="evidence" value="ECO:0007669"/>
    <property type="project" value="InterPro"/>
</dbReference>
<proteinExistence type="predicted"/>
<reference evidence="1" key="1">
    <citation type="submission" date="2020-07" db="EMBL/GenBank/DDBJ databases">
        <title>The High-quality genome of the commercially important snow crab, Chionoecetes opilio.</title>
        <authorList>
            <person name="Jeong J.-H."/>
            <person name="Ryu S."/>
        </authorList>
    </citation>
    <scope>NUCLEOTIDE SEQUENCE</scope>
    <source>
        <strain evidence="1">MADBK_172401_WGS</strain>
        <tissue evidence="1">Digestive gland</tissue>
    </source>
</reference>
<evidence type="ECO:0000313" key="2">
    <source>
        <dbReference type="Proteomes" id="UP000770661"/>
    </source>
</evidence>
<dbReference type="OrthoDB" id="2162425at2759"/>
<dbReference type="PANTHER" id="PTHR16022:SF0">
    <property type="entry name" value="CYTOPLASMIC DYNEIN 2 INTERMEDIATE CHAIN 1"/>
    <property type="match status" value="1"/>
</dbReference>
<dbReference type="EMBL" id="JACEEZ010019501">
    <property type="protein sequence ID" value="KAG0715661.1"/>
    <property type="molecule type" value="Genomic_DNA"/>
</dbReference>
<dbReference type="SUPFAM" id="SSF50978">
    <property type="entry name" value="WD40 repeat-like"/>
    <property type="match status" value="1"/>
</dbReference>
<evidence type="ECO:0000313" key="1">
    <source>
        <dbReference type="EMBL" id="KAG0715661.1"/>
    </source>
</evidence>
<dbReference type="InterPro" id="IPR036322">
    <property type="entry name" value="WD40_repeat_dom_sf"/>
</dbReference>
<dbReference type="Gene3D" id="2.130.10.10">
    <property type="entry name" value="YVTN repeat-like/Quinoprotein amine dehydrogenase"/>
    <property type="match status" value="1"/>
</dbReference>
<dbReference type="Proteomes" id="UP000770661">
    <property type="component" value="Unassembled WGS sequence"/>
</dbReference>
<comment type="caution">
    <text evidence="1">The sequence shown here is derived from an EMBL/GenBank/DDBJ whole genome shotgun (WGS) entry which is preliminary data.</text>
</comment>
<dbReference type="AlphaFoldDB" id="A0A8J4Y2U1"/>
<dbReference type="GO" id="GO:0045504">
    <property type="term" value="F:dynein heavy chain binding"/>
    <property type="evidence" value="ECO:0007669"/>
    <property type="project" value="InterPro"/>
</dbReference>
<organism evidence="1 2">
    <name type="scientific">Chionoecetes opilio</name>
    <name type="common">Atlantic snow crab</name>
    <name type="synonym">Cancer opilio</name>
    <dbReference type="NCBI Taxonomy" id="41210"/>
    <lineage>
        <taxon>Eukaryota</taxon>
        <taxon>Metazoa</taxon>
        <taxon>Ecdysozoa</taxon>
        <taxon>Arthropoda</taxon>
        <taxon>Crustacea</taxon>
        <taxon>Multicrustacea</taxon>
        <taxon>Malacostraca</taxon>
        <taxon>Eumalacostraca</taxon>
        <taxon>Eucarida</taxon>
        <taxon>Decapoda</taxon>
        <taxon>Pleocyemata</taxon>
        <taxon>Brachyura</taxon>
        <taxon>Eubrachyura</taxon>
        <taxon>Majoidea</taxon>
        <taxon>Majidae</taxon>
        <taxon>Chionoecetes</taxon>
    </lineage>
</organism>
<dbReference type="GO" id="GO:0005868">
    <property type="term" value="C:cytoplasmic dynein complex"/>
    <property type="evidence" value="ECO:0007669"/>
    <property type="project" value="InterPro"/>
</dbReference>
<keyword evidence="2" id="KW-1185">Reference proteome</keyword>
<protein>
    <submittedName>
        <fullName evidence="1">WD repeat-containing protein 60</fullName>
    </submittedName>
</protein>
<dbReference type="GO" id="GO:0042073">
    <property type="term" value="P:intraciliary transport"/>
    <property type="evidence" value="ECO:0007669"/>
    <property type="project" value="InterPro"/>
</dbReference>